<dbReference type="EMBL" id="QGUI02000035">
    <property type="protein sequence ID" value="MFO7191547.1"/>
    <property type="molecule type" value="Genomic_DNA"/>
</dbReference>
<protein>
    <submittedName>
        <fullName evidence="2">Uncharacterized protein</fullName>
    </submittedName>
</protein>
<organism evidence="2">
    <name type="scientific">Thermocrispum agreste</name>
    <dbReference type="NCBI Taxonomy" id="37925"/>
    <lineage>
        <taxon>Bacteria</taxon>
        <taxon>Bacillati</taxon>
        <taxon>Actinomycetota</taxon>
        <taxon>Actinomycetes</taxon>
        <taxon>Pseudonocardiales</taxon>
        <taxon>Pseudonocardiaceae</taxon>
        <taxon>Thermocrispum</taxon>
    </lineage>
</organism>
<comment type="caution">
    <text evidence="2">The sequence shown here is derived from an EMBL/GenBank/DDBJ whole genome shotgun (WGS) entry which is preliminary data.</text>
</comment>
<reference evidence="2" key="1">
    <citation type="submission" date="2018-05" db="EMBL/GenBank/DDBJ databases">
        <authorList>
            <person name="Lanie J.A."/>
            <person name="Ng W.-L."/>
            <person name="Kazmierczak K.M."/>
            <person name="Andrzejewski T.M."/>
            <person name="Davidsen T.M."/>
            <person name="Wayne K.J."/>
            <person name="Tettelin H."/>
            <person name="Glass J.I."/>
            <person name="Rusch D."/>
            <person name="Podicherti R."/>
            <person name="Tsui H.-C.T."/>
            <person name="Winkler M.E."/>
        </authorList>
    </citation>
    <scope>NUCLEOTIDE SEQUENCE</scope>
    <source>
        <strain evidence="2">ZC4RG45</strain>
    </source>
</reference>
<dbReference type="EMBL" id="QGUI01000108">
    <property type="protein sequence ID" value="PZN00106.1"/>
    <property type="molecule type" value="Genomic_DNA"/>
</dbReference>
<reference evidence="1" key="2">
    <citation type="submission" date="2018-05" db="EMBL/GenBank/DDBJ databases">
        <authorList>
            <person name="Moura L."/>
            <person name="Setubal J.C."/>
        </authorList>
    </citation>
    <scope>NUCLEOTIDE SEQUENCE</scope>
    <source>
        <strain evidence="1">ZC4RG45</strain>
    </source>
</reference>
<reference evidence="1" key="4">
    <citation type="submission" date="2023-08" db="EMBL/GenBank/DDBJ databases">
        <authorList>
            <person name="Guima S.E.S."/>
            <person name="Martins L.F."/>
            <person name="Silva A.M."/>
            <person name="Setubal J.C."/>
        </authorList>
    </citation>
    <scope>NUCLEOTIDE SEQUENCE</scope>
    <source>
        <strain evidence="1">ZC4RG45</strain>
    </source>
</reference>
<dbReference type="Proteomes" id="UP000249324">
    <property type="component" value="Unassembled WGS sequence"/>
</dbReference>
<evidence type="ECO:0000313" key="3">
    <source>
        <dbReference type="Proteomes" id="UP000249324"/>
    </source>
</evidence>
<reference evidence="1 3" key="3">
    <citation type="journal article" date="2021" name="BMC Genomics">
        <title>Genome-resolved metagenome and metatranscriptome analyses of thermophilic composting reveal key bacterial players and their metabolic interactions.</title>
        <authorList>
            <person name="Braga L.P.P."/>
            <person name="Pereira R.V."/>
            <person name="Martins L.F."/>
            <person name="Moura L.M.S."/>
            <person name="Sanchez F.B."/>
            <person name="Patane J.S.L."/>
            <person name="da Silva A.M."/>
            <person name="Setubal J.C."/>
        </authorList>
    </citation>
    <scope>NUCLEOTIDE SEQUENCE [LARGE SCALE GENOMIC DNA]</scope>
    <source>
        <strain evidence="1">ZC4RG45</strain>
    </source>
</reference>
<sequence>MAEQRESFADQAKEKFTSDEIDDPLFDIQNAAKKISIAGSAYQTYDEWADKDFEISKAEVVSKGLALVGECAAEIVSFAKDPITG</sequence>
<evidence type="ECO:0000313" key="1">
    <source>
        <dbReference type="EMBL" id="MFO7191547.1"/>
    </source>
</evidence>
<dbReference type="AlphaFoldDB" id="A0A2W4JQV1"/>
<name>A0A2W4JQV1_9PSEU</name>
<gene>
    <name evidence="1" type="ORF">DIU77_004830</name>
    <name evidence="2" type="ORF">DIU77_04290</name>
</gene>
<dbReference type="STRING" id="1111738.GCA_000427905_02269"/>
<proteinExistence type="predicted"/>
<evidence type="ECO:0000313" key="2">
    <source>
        <dbReference type="EMBL" id="PZN00106.1"/>
    </source>
</evidence>
<accession>A0A2W4JQV1</accession>